<comment type="catalytic activity">
    <reaction evidence="8">
        <text>DNA(n) + a 2'-deoxyribonucleoside 5'-triphosphate = DNA(n+1) + diphosphate</text>
        <dbReference type="Rhea" id="RHEA:22508"/>
        <dbReference type="Rhea" id="RHEA-COMP:17339"/>
        <dbReference type="Rhea" id="RHEA-COMP:17340"/>
        <dbReference type="ChEBI" id="CHEBI:33019"/>
        <dbReference type="ChEBI" id="CHEBI:61560"/>
        <dbReference type="ChEBI" id="CHEBI:173112"/>
        <dbReference type="EC" id="2.7.7.7"/>
    </reaction>
</comment>
<keyword evidence="6" id="KW-0239">DNA-directed DNA polymerase</keyword>
<keyword evidence="4" id="KW-0548">Nucleotidyltransferase</keyword>
<reference evidence="10 11" key="1">
    <citation type="submission" date="2019-08" db="EMBL/GenBank/DDBJ databases">
        <title>Amphibian skin-associated Pigmentiphaga: genome sequence and occurrence across geography and hosts.</title>
        <authorList>
            <person name="Bletz M.C."/>
            <person name="Bunk B."/>
            <person name="Sproeer C."/>
            <person name="Biwer P."/>
            <person name="Reiter S."/>
            <person name="Rabemananjara F.C.E."/>
            <person name="Schulz S."/>
            <person name="Overmann J."/>
            <person name="Vences M."/>
        </authorList>
    </citation>
    <scope>NUCLEOTIDE SEQUENCE [LARGE SCALE GENOMIC DNA]</scope>
    <source>
        <strain evidence="10 11">Mada1488</strain>
    </source>
</reference>
<feature type="domain" description="DNA polymerase III delta N-terminal" evidence="9">
    <location>
        <begin position="24"/>
        <end position="148"/>
    </location>
</feature>
<dbReference type="EC" id="2.7.7.7" evidence="1"/>
<dbReference type="AlphaFoldDB" id="A0A5C0AXY3"/>
<dbReference type="InterPro" id="IPR027417">
    <property type="entry name" value="P-loop_NTPase"/>
</dbReference>
<keyword evidence="3" id="KW-0808">Transferase</keyword>
<dbReference type="InterPro" id="IPR008921">
    <property type="entry name" value="DNA_pol3_clamp-load_cplx_C"/>
</dbReference>
<evidence type="ECO:0000256" key="2">
    <source>
        <dbReference type="ARBA" id="ARBA00017703"/>
    </source>
</evidence>
<evidence type="ECO:0000256" key="6">
    <source>
        <dbReference type="ARBA" id="ARBA00022932"/>
    </source>
</evidence>
<name>A0A5C0AXY3_9BURK</name>
<keyword evidence="11" id="KW-1185">Reference proteome</keyword>
<evidence type="ECO:0000259" key="9">
    <source>
        <dbReference type="Pfam" id="PF06144"/>
    </source>
</evidence>
<dbReference type="NCBIfam" id="TIGR01128">
    <property type="entry name" value="holA"/>
    <property type="match status" value="1"/>
</dbReference>
<evidence type="ECO:0000256" key="3">
    <source>
        <dbReference type="ARBA" id="ARBA00022679"/>
    </source>
</evidence>
<organism evidence="10 11">
    <name type="scientific">Pigmentiphaga aceris</name>
    <dbReference type="NCBI Taxonomy" id="1940612"/>
    <lineage>
        <taxon>Bacteria</taxon>
        <taxon>Pseudomonadati</taxon>
        <taxon>Pseudomonadota</taxon>
        <taxon>Betaproteobacteria</taxon>
        <taxon>Burkholderiales</taxon>
        <taxon>Alcaligenaceae</taxon>
        <taxon>Pigmentiphaga</taxon>
    </lineage>
</organism>
<evidence type="ECO:0000313" key="11">
    <source>
        <dbReference type="Proteomes" id="UP000325161"/>
    </source>
</evidence>
<sequence length="362" mass="39318">MGVSLRAEQLAARLKPGEPLSSLYTVTGDEALLVIEAMDALRAAARAAGHLEREVVVADARTDWTTVLAGTQSMSLFGERRILELKLPGGKPGKSGGDVIARLAADCGTKPPGTADCITLVMLPRIDKTGRATPWFTALAAHGVVVEVPTIDRNALPDWIGLRLAAQQQRARGPVLQWMAERVEGNLLAAHQEIQKLGLLYPEGDLSLEQVQDAVANVARYDVFTLRDAMLAGDATRVVRTLDGLRAEGEALPLVLWAVGEEIRLLARLAEARAQGQNLSALMRSLRFFGPRERLAEQVLDRVAPNAWPAAVRHAHEVDKMIKGLSVPGRLADPWHEITRLALRLAARPSRQTPRRPPRPAA</sequence>
<dbReference type="Gene3D" id="3.40.50.300">
    <property type="entry name" value="P-loop containing nucleotide triphosphate hydrolases"/>
    <property type="match status" value="1"/>
</dbReference>
<dbReference type="Pfam" id="PF06144">
    <property type="entry name" value="DNA_pol3_delta"/>
    <property type="match status" value="1"/>
</dbReference>
<dbReference type="GO" id="GO:0009360">
    <property type="term" value="C:DNA polymerase III complex"/>
    <property type="evidence" value="ECO:0007669"/>
    <property type="project" value="InterPro"/>
</dbReference>
<accession>A0A5C0AXY3</accession>
<proteinExistence type="inferred from homology"/>
<dbReference type="GO" id="GO:0006261">
    <property type="term" value="P:DNA-templated DNA replication"/>
    <property type="evidence" value="ECO:0007669"/>
    <property type="project" value="TreeGrafter"/>
</dbReference>
<evidence type="ECO:0000256" key="8">
    <source>
        <dbReference type="ARBA" id="ARBA00049244"/>
    </source>
</evidence>
<evidence type="ECO:0000256" key="4">
    <source>
        <dbReference type="ARBA" id="ARBA00022695"/>
    </source>
</evidence>
<dbReference type="GO" id="GO:0003677">
    <property type="term" value="F:DNA binding"/>
    <property type="evidence" value="ECO:0007669"/>
    <property type="project" value="InterPro"/>
</dbReference>
<dbReference type="OrthoDB" id="9770982at2"/>
<dbReference type="GO" id="GO:0003887">
    <property type="term" value="F:DNA-directed DNA polymerase activity"/>
    <property type="evidence" value="ECO:0007669"/>
    <property type="project" value="UniProtKB-KW"/>
</dbReference>
<protein>
    <recommendedName>
        <fullName evidence="2">DNA polymerase III subunit delta</fullName>
        <ecNumber evidence="1">2.7.7.7</ecNumber>
    </recommendedName>
</protein>
<dbReference type="EMBL" id="CP043046">
    <property type="protein sequence ID" value="QEI07352.1"/>
    <property type="molecule type" value="Genomic_DNA"/>
</dbReference>
<evidence type="ECO:0000256" key="1">
    <source>
        <dbReference type="ARBA" id="ARBA00012417"/>
    </source>
</evidence>
<dbReference type="Proteomes" id="UP000325161">
    <property type="component" value="Chromosome"/>
</dbReference>
<dbReference type="KEGG" id="pacr:FXN63_17010"/>
<evidence type="ECO:0000313" key="10">
    <source>
        <dbReference type="EMBL" id="QEI07352.1"/>
    </source>
</evidence>
<dbReference type="PANTHER" id="PTHR34388">
    <property type="entry name" value="DNA POLYMERASE III SUBUNIT DELTA"/>
    <property type="match status" value="1"/>
</dbReference>
<dbReference type="InterPro" id="IPR010372">
    <property type="entry name" value="DNA_pol3_delta_N"/>
</dbReference>
<gene>
    <name evidence="10" type="ORF">FXN63_17010</name>
</gene>
<dbReference type="PANTHER" id="PTHR34388:SF1">
    <property type="entry name" value="DNA POLYMERASE III SUBUNIT DELTA"/>
    <property type="match status" value="1"/>
</dbReference>
<dbReference type="InterPro" id="IPR005790">
    <property type="entry name" value="DNA_polIII_delta"/>
</dbReference>
<dbReference type="SUPFAM" id="SSF48019">
    <property type="entry name" value="post-AAA+ oligomerization domain-like"/>
    <property type="match status" value="1"/>
</dbReference>
<dbReference type="SUPFAM" id="SSF52540">
    <property type="entry name" value="P-loop containing nucleoside triphosphate hydrolases"/>
    <property type="match status" value="1"/>
</dbReference>
<dbReference type="RefSeq" id="WP_148816399.1">
    <property type="nucleotide sequence ID" value="NZ_CP043046.1"/>
</dbReference>
<evidence type="ECO:0000256" key="5">
    <source>
        <dbReference type="ARBA" id="ARBA00022705"/>
    </source>
</evidence>
<dbReference type="CDD" id="cd18138">
    <property type="entry name" value="HLD_clamp_pol_III_delta"/>
    <property type="match status" value="1"/>
</dbReference>
<comment type="similarity">
    <text evidence="7">Belongs to the DNA polymerase HolA subunit family.</text>
</comment>
<dbReference type="Gene3D" id="1.10.8.60">
    <property type="match status" value="1"/>
</dbReference>
<keyword evidence="5" id="KW-0235">DNA replication</keyword>
<dbReference type="Gene3D" id="1.20.272.10">
    <property type="match status" value="1"/>
</dbReference>
<evidence type="ECO:0000256" key="7">
    <source>
        <dbReference type="ARBA" id="ARBA00034754"/>
    </source>
</evidence>